<dbReference type="EMBL" id="KN818327">
    <property type="protein sequence ID" value="KIL58895.1"/>
    <property type="molecule type" value="Genomic_DNA"/>
</dbReference>
<dbReference type="OrthoDB" id="205255at2759"/>
<organism evidence="3 4">
    <name type="scientific">Amanita muscaria (strain Koide BX008)</name>
    <dbReference type="NCBI Taxonomy" id="946122"/>
    <lineage>
        <taxon>Eukaryota</taxon>
        <taxon>Fungi</taxon>
        <taxon>Dikarya</taxon>
        <taxon>Basidiomycota</taxon>
        <taxon>Agaricomycotina</taxon>
        <taxon>Agaricomycetes</taxon>
        <taxon>Agaricomycetidae</taxon>
        <taxon>Agaricales</taxon>
        <taxon>Pluteineae</taxon>
        <taxon>Amanitaceae</taxon>
        <taxon>Amanita</taxon>
    </lineage>
</organism>
<sequence length="198" mass="22459">MSPLFETTKSFAQVEFSEKGVNTRDFIEASESLLSLFDLLGSGVFGFVQADLRNNLDGVRQRFISHPDKSQTVESLVQTEVNEPHRHATACLVRFVRGLAFTCKALQNSQNDASVELHVCFKRSYDEILRHHHNFVIRSLVAVAIHAVPRRQDFYTRIAQGGSVPKLESEMKKWLESLEVIVKHLREFLEGGGYGRVI</sequence>
<reference evidence="3 4" key="1">
    <citation type="submission" date="2014-04" db="EMBL/GenBank/DDBJ databases">
        <title>Evolutionary Origins and Diversification of the Mycorrhizal Mutualists.</title>
        <authorList>
            <consortium name="DOE Joint Genome Institute"/>
            <consortium name="Mycorrhizal Genomics Consortium"/>
            <person name="Kohler A."/>
            <person name="Kuo A."/>
            <person name="Nagy L.G."/>
            <person name="Floudas D."/>
            <person name="Copeland A."/>
            <person name="Barry K.W."/>
            <person name="Cichocki N."/>
            <person name="Veneault-Fourrey C."/>
            <person name="LaButti K."/>
            <person name="Lindquist E.A."/>
            <person name="Lipzen A."/>
            <person name="Lundell T."/>
            <person name="Morin E."/>
            <person name="Murat C."/>
            <person name="Riley R."/>
            <person name="Ohm R."/>
            <person name="Sun H."/>
            <person name="Tunlid A."/>
            <person name="Henrissat B."/>
            <person name="Grigoriev I.V."/>
            <person name="Hibbett D.S."/>
            <person name="Martin F."/>
        </authorList>
    </citation>
    <scope>NUCLEOTIDE SEQUENCE [LARGE SCALE GENOMIC DNA]</scope>
    <source>
        <strain evidence="3 4">Koide BX008</strain>
    </source>
</reference>
<evidence type="ECO:0000259" key="2">
    <source>
        <dbReference type="Pfam" id="PF08718"/>
    </source>
</evidence>
<dbReference type="GO" id="GO:0005829">
    <property type="term" value="C:cytosol"/>
    <property type="evidence" value="ECO:0007669"/>
    <property type="project" value="TreeGrafter"/>
</dbReference>
<dbReference type="InParanoid" id="A0A0C2S7Z5"/>
<dbReference type="STRING" id="946122.A0A0C2S7Z5"/>
<dbReference type="GO" id="GO:1902387">
    <property type="term" value="F:ceramide 1-phosphate binding"/>
    <property type="evidence" value="ECO:0007669"/>
    <property type="project" value="TreeGrafter"/>
</dbReference>
<feature type="domain" description="Glycolipid transfer protein" evidence="2">
    <location>
        <begin position="21"/>
        <end position="159"/>
    </location>
</feature>
<dbReference type="FunFam" id="1.10.3520.10:FF:000001">
    <property type="entry name" value="Pleckstrin domain-containing family A member 8"/>
    <property type="match status" value="1"/>
</dbReference>
<dbReference type="Gene3D" id="1.10.3520.10">
    <property type="entry name" value="Glycolipid transfer protein"/>
    <property type="match status" value="1"/>
</dbReference>
<dbReference type="SUPFAM" id="SSF110004">
    <property type="entry name" value="Glycolipid transfer protein, GLTP"/>
    <property type="match status" value="1"/>
</dbReference>
<proteinExistence type="predicted"/>
<protein>
    <recommendedName>
        <fullName evidence="2">Glycolipid transfer protein domain-containing protein</fullName>
    </recommendedName>
</protein>
<evidence type="ECO:0000256" key="1">
    <source>
        <dbReference type="ARBA" id="ARBA00022448"/>
    </source>
</evidence>
<keyword evidence="1" id="KW-0813">Transport</keyword>
<accession>A0A0C2S7Z5</accession>
<dbReference type="Proteomes" id="UP000054549">
    <property type="component" value="Unassembled WGS sequence"/>
</dbReference>
<dbReference type="InterPro" id="IPR036497">
    <property type="entry name" value="GLTP_sf"/>
</dbReference>
<dbReference type="GO" id="GO:1902388">
    <property type="term" value="F:ceramide 1-phosphate transfer activity"/>
    <property type="evidence" value="ECO:0007669"/>
    <property type="project" value="TreeGrafter"/>
</dbReference>
<dbReference type="AlphaFoldDB" id="A0A0C2S7Z5"/>
<keyword evidence="4" id="KW-1185">Reference proteome</keyword>
<dbReference type="Pfam" id="PF08718">
    <property type="entry name" value="GLTP"/>
    <property type="match status" value="1"/>
</dbReference>
<gene>
    <name evidence="3" type="ORF">M378DRAFT_1023717</name>
</gene>
<dbReference type="InterPro" id="IPR014830">
    <property type="entry name" value="Glycolipid_transfer_prot_dom"/>
</dbReference>
<evidence type="ECO:0000313" key="4">
    <source>
        <dbReference type="Proteomes" id="UP000054549"/>
    </source>
</evidence>
<name>A0A0C2S7Z5_AMAMK</name>
<dbReference type="GO" id="GO:0016020">
    <property type="term" value="C:membrane"/>
    <property type="evidence" value="ECO:0007669"/>
    <property type="project" value="TreeGrafter"/>
</dbReference>
<evidence type="ECO:0000313" key="3">
    <source>
        <dbReference type="EMBL" id="KIL58895.1"/>
    </source>
</evidence>
<dbReference type="PANTHER" id="PTHR10219:SF25">
    <property type="entry name" value="PLECKSTRIN HOMOLOGY DOMAIN-CONTAINING FAMILY A MEMBER 8"/>
    <property type="match status" value="1"/>
</dbReference>
<dbReference type="HOGENOM" id="CLU_079400_0_1_1"/>
<dbReference type="PANTHER" id="PTHR10219">
    <property type="entry name" value="GLYCOLIPID TRANSFER PROTEIN-RELATED"/>
    <property type="match status" value="1"/>
</dbReference>